<dbReference type="Gene3D" id="1.10.510.10">
    <property type="entry name" value="Transferase(Phosphotransferase) domain 1"/>
    <property type="match status" value="1"/>
</dbReference>
<evidence type="ECO:0000256" key="8">
    <source>
        <dbReference type="ARBA" id="ARBA00048679"/>
    </source>
</evidence>
<evidence type="ECO:0000256" key="2">
    <source>
        <dbReference type="ARBA" id="ARBA00022527"/>
    </source>
</evidence>
<dbReference type="Gene3D" id="3.10.110.10">
    <property type="entry name" value="Ubiquitin Conjugating Enzyme"/>
    <property type="match status" value="1"/>
</dbReference>
<dbReference type="InterPro" id="IPR036621">
    <property type="entry name" value="Anticodon-bd_dom_sf"/>
</dbReference>
<gene>
    <name evidence="13" type="ORF">CSSPTR1EN2_LOCUS15057</name>
</gene>
<comment type="catalytic activity">
    <reaction evidence="7">
        <text>L-threonyl-[protein] + ATP = O-phospho-L-threonyl-[protein] + ADP + H(+)</text>
        <dbReference type="Rhea" id="RHEA:46608"/>
        <dbReference type="Rhea" id="RHEA-COMP:11060"/>
        <dbReference type="Rhea" id="RHEA-COMP:11605"/>
        <dbReference type="ChEBI" id="CHEBI:15378"/>
        <dbReference type="ChEBI" id="CHEBI:30013"/>
        <dbReference type="ChEBI" id="CHEBI:30616"/>
        <dbReference type="ChEBI" id="CHEBI:61977"/>
        <dbReference type="ChEBI" id="CHEBI:456216"/>
        <dbReference type="EC" id="2.7.11.1"/>
    </reaction>
</comment>
<dbReference type="PANTHER" id="PTHR11476:SF10">
    <property type="entry name" value="NON-SPECIFIC SERINE_THREONINE PROTEIN KINASE"/>
    <property type="match status" value="1"/>
</dbReference>
<dbReference type="SUPFAM" id="SSF56112">
    <property type="entry name" value="Protein kinase-like (PK-like)"/>
    <property type="match status" value="1"/>
</dbReference>
<evidence type="ECO:0000259" key="12">
    <source>
        <dbReference type="PROSITE" id="PS50908"/>
    </source>
</evidence>
<sequence>MAGSKGNRRKKAGKHKARQSLKERASDFSESSDQLFEEITALSAIFQDDFNLISEHPVAEFSIHIRPHSVDDNGIEENISAELVVRCVPGYPQRPPKLHVVSKKGLSEEQSQSLHTMLVEQAASLAREGRVMVFNLMEAAQEFLSESSLTLHEVETPQGLLLTPAPAEDESWGNSGPVAPAYGGLGEGVSEDWVFFDLFSQGCGESDSHWDESPEMGAGPTHMRVSAKSSALLEEVHIKEKANKDLGRVVSLGGMQKGLTAKQKAGKSIGPSVGEVLPIVEEVEEQETKVAQSNSVSEILQLLPERSSNSSKDLEHVSISPSDSDEDEKDSDSSSENETPMLTEPQDAVTQSMQKDLVLGHLLRLVCGPRGLLPDALPVLATQLQNLGILPQWAKDLLTHQPDVFDAAFHRSFAHQAIDTSSETSPSVTKFWNATAELMGEGEVASSKSNSRYLTDFEELSLLGEGGFGHVVLCKNKLDGRRYAMKKILLKDKTLSQNNKILREVATLSRLQHHHVVRYYQAWIETGMGRVLGKLDGDLGEIGSEGAWLSSGTGSMPDEEMATSSFKNKGDSGSLQATYLYIQMEYCPRTLREVFNSYESALDKEATWDIFRQIVEGLAHIHGQGILHRDLTPNNIFMSNGNDIKIGDFGLAKFTNLEQPDLDPNPSASADVTGGSLDGTGQVGTYFYTAPEIAQGWPHIDEKVDMYSLGVVLFELWYRFNTGMERAMLLNELKQKGTLPATWTEEFVAQAALVRWLTAPHPSDRPSAVQVLRSELLPPCMQHEALNDILRTIQSAEDTTVYDQVVATIFDDERVTANAERISRGGTKLKSTLSSVKVTGVQDRVLDCVKDVFMRHGASPIECTSISLLDNPQQLNRLAVRLVDQSGNMLHLCYDTRQQFAYWVALNQPASLKRYQIDRVYRRGISHSAPREYFQGDFDIVGGAHALAEAEAIKVAAEVVAKFPVLELYEVRLNHRHILAAIWAWAGVKQADRRSVAQLLAVMGGAAPRSSARKALWPLVRRQLLQDLQVAESVVDRLQTVERRLSGNADDALARLRGALPPCASTSTAIDELSMLLSYMRVWDLDKLVTIDALMPPTADYFDGIYFQVHVQKANLNLSTHDMIRPLCLAVGGRYDNLLNKYWAPTAGLNLPGAVGLSIGLQKLIYAATAERKQEATVEVLVCSRGGGGLLVERMQVVAELWAANIKAEYVCAPAPSLTEQYEYAHEHGIKWLVIITEAGLSLTGNVKVRHLELKAEEEVPREDLVKYFIDNTLTPAHMRKRISNLRLGS</sequence>
<dbReference type="InterPro" id="IPR024435">
    <property type="entry name" value="HisRS-related_dom"/>
</dbReference>
<dbReference type="Gene3D" id="3.30.200.20">
    <property type="entry name" value="Phosphorylase Kinase, domain 1"/>
    <property type="match status" value="1"/>
</dbReference>
<dbReference type="EMBL" id="OZ019895">
    <property type="protein sequence ID" value="CAK9219988.1"/>
    <property type="molecule type" value="Genomic_DNA"/>
</dbReference>
<evidence type="ECO:0000256" key="1">
    <source>
        <dbReference type="ARBA" id="ARBA00012513"/>
    </source>
</evidence>
<evidence type="ECO:0000256" key="6">
    <source>
        <dbReference type="ARBA" id="ARBA00022840"/>
    </source>
</evidence>
<dbReference type="PROSITE" id="PS50908">
    <property type="entry name" value="RWD"/>
    <property type="match status" value="1"/>
</dbReference>
<dbReference type="Pfam" id="PF12745">
    <property type="entry name" value="HGTP_anticodon2"/>
    <property type="match status" value="1"/>
</dbReference>
<evidence type="ECO:0000313" key="13">
    <source>
        <dbReference type="EMBL" id="CAK9219988.1"/>
    </source>
</evidence>
<feature type="compositionally biased region" description="Basic residues" evidence="10">
    <location>
        <begin position="1"/>
        <end position="19"/>
    </location>
</feature>
<keyword evidence="4 9" id="KW-0547">Nucleotide-binding</keyword>
<feature type="binding site" evidence="9">
    <location>
        <position position="486"/>
    </location>
    <ligand>
        <name>ATP</name>
        <dbReference type="ChEBI" id="CHEBI:30616"/>
    </ligand>
</feature>
<dbReference type="SUPFAM" id="SSF52954">
    <property type="entry name" value="Class II aaRS ABD-related"/>
    <property type="match status" value="1"/>
</dbReference>
<protein>
    <recommendedName>
        <fullName evidence="1">non-specific serine/threonine protein kinase</fullName>
        <ecNumber evidence="1">2.7.11.1</ecNumber>
    </recommendedName>
</protein>
<comment type="catalytic activity">
    <reaction evidence="8">
        <text>L-seryl-[protein] + ATP = O-phospho-L-seryl-[protein] + ADP + H(+)</text>
        <dbReference type="Rhea" id="RHEA:17989"/>
        <dbReference type="Rhea" id="RHEA-COMP:9863"/>
        <dbReference type="Rhea" id="RHEA-COMP:11604"/>
        <dbReference type="ChEBI" id="CHEBI:15378"/>
        <dbReference type="ChEBI" id="CHEBI:29999"/>
        <dbReference type="ChEBI" id="CHEBI:30616"/>
        <dbReference type="ChEBI" id="CHEBI:83421"/>
        <dbReference type="ChEBI" id="CHEBI:456216"/>
        <dbReference type="EC" id="2.7.11.1"/>
    </reaction>
</comment>
<dbReference type="PROSITE" id="PS50011">
    <property type="entry name" value="PROTEIN_KINASE_DOM"/>
    <property type="match status" value="1"/>
</dbReference>
<keyword evidence="2" id="KW-0723">Serine/threonine-protein kinase</keyword>
<dbReference type="Pfam" id="PF00069">
    <property type="entry name" value="Pkinase"/>
    <property type="match status" value="1"/>
</dbReference>
<dbReference type="Pfam" id="PF05773">
    <property type="entry name" value="RWD"/>
    <property type="match status" value="1"/>
</dbReference>
<dbReference type="CDD" id="cd23818">
    <property type="entry name" value="RWD_RNF25"/>
    <property type="match status" value="1"/>
</dbReference>
<dbReference type="SMART" id="SM00591">
    <property type="entry name" value="RWD"/>
    <property type="match status" value="1"/>
</dbReference>
<dbReference type="CDD" id="cd14046">
    <property type="entry name" value="STKc_EIF2AK4_GCN2_rpt2"/>
    <property type="match status" value="1"/>
</dbReference>
<dbReference type="InterPro" id="IPR041715">
    <property type="entry name" value="HisRS-like_core"/>
</dbReference>
<evidence type="ECO:0000256" key="10">
    <source>
        <dbReference type="SAM" id="MobiDB-lite"/>
    </source>
</evidence>
<feature type="region of interest" description="Disordered" evidence="10">
    <location>
        <begin position="1"/>
        <end position="30"/>
    </location>
</feature>
<reference evidence="13" key="1">
    <citation type="submission" date="2024-02" db="EMBL/GenBank/DDBJ databases">
        <authorList>
            <consortium name="ELIXIR-Norway"/>
            <consortium name="Elixir Norway"/>
        </authorList>
    </citation>
    <scope>NUCLEOTIDE SEQUENCE</scope>
</reference>
<dbReference type="SUPFAM" id="SSF54495">
    <property type="entry name" value="UBC-like"/>
    <property type="match status" value="1"/>
</dbReference>
<dbReference type="PROSITE" id="PS00107">
    <property type="entry name" value="PROTEIN_KINASE_ATP"/>
    <property type="match status" value="1"/>
</dbReference>
<accession>A0ABP0UGN6</accession>
<evidence type="ECO:0000256" key="4">
    <source>
        <dbReference type="ARBA" id="ARBA00022741"/>
    </source>
</evidence>
<keyword evidence="6 9" id="KW-0067">ATP-binding</keyword>
<proteinExistence type="predicted"/>
<dbReference type="InterPro" id="IPR011009">
    <property type="entry name" value="Kinase-like_dom_sf"/>
</dbReference>
<keyword evidence="3" id="KW-0808">Transferase</keyword>
<keyword evidence="14" id="KW-1185">Reference proteome</keyword>
<evidence type="ECO:0000256" key="9">
    <source>
        <dbReference type="PROSITE-ProRule" id="PRU10141"/>
    </source>
</evidence>
<dbReference type="InterPro" id="IPR017441">
    <property type="entry name" value="Protein_kinase_ATP_BS"/>
</dbReference>
<evidence type="ECO:0000259" key="11">
    <source>
        <dbReference type="PROSITE" id="PS50011"/>
    </source>
</evidence>
<name>A0ABP0UGN6_9BRYO</name>
<dbReference type="SUPFAM" id="SSF55681">
    <property type="entry name" value="Class II aaRS and biotin synthetases"/>
    <property type="match status" value="1"/>
</dbReference>
<dbReference type="EC" id="2.7.11.1" evidence="1"/>
<dbReference type="InterPro" id="IPR016135">
    <property type="entry name" value="UBQ-conjugating_enzyme/RWD"/>
</dbReference>
<evidence type="ECO:0000256" key="7">
    <source>
        <dbReference type="ARBA" id="ARBA00047899"/>
    </source>
</evidence>
<dbReference type="InterPro" id="IPR008266">
    <property type="entry name" value="Tyr_kinase_AS"/>
</dbReference>
<organism evidence="13 14">
    <name type="scientific">Sphagnum troendelagicum</name>
    <dbReference type="NCBI Taxonomy" id="128251"/>
    <lineage>
        <taxon>Eukaryota</taxon>
        <taxon>Viridiplantae</taxon>
        <taxon>Streptophyta</taxon>
        <taxon>Embryophyta</taxon>
        <taxon>Bryophyta</taxon>
        <taxon>Sphagnophytina</taxon>
        <taxon>Sphagnopsida</taxon>
        <taxon>Sphagnales</taxon>
        <taxon>Sphagnaceae</taxon>
        <taxon>Sphagnum</taxon>
    </lineage>
</organism>
<feature type="domain" description="Protein kinase" evidence="11">
    <location>
        <begin position="457"/>
        <end position="786"/>
    </location>
</feature>
<feature type="domain" description="RWD" evidence="12">
    <location>
        <begin position="37"/>
        <end position="147"/>
    </location>
</feature>
<dbReference type="Pfam" id="PF13393">
    <property type="entry name" value="tRNA-synt_His"/>
    <property type="match status" value="1"/>
</dbReference>
<evidence type="ECO:0000256" key="3">
    <source>
        <dbReference type="ARBA" id="ARBA00022679"/>
    </source>
</evidence>
<dbReference type="PROSITE" id="PS00109">
    <property type="entry name" value="PROTEIN_KINASE_TYR"/>
    <property type="match status" value="1"/>
</dbReference>
<dbReference type="Gene3D" id="3.40.50.800">
    <property type="entry name" value="Anticodon-binding domain"/>
    <property type="match status" value="1"/>
</dbReference>
<dbReference type="Proteomes" id="UP001497512">
    <property type="component" value="Chromosome 3"/>
</dbReference>
<dbReference type="InterPro" id="IPR000719">
    <property type="entry name" value="Prot_kinase_dom"/>
</dbReference>
<evidence type="ECO:0000313" key="14">
    <source>
        <dbReference type="Proteomes" id="UP001497512"/>
    </source>
</evidence>
<dbReference type="Gene3D" id="3.30.930.10">
    <property type="entry name" value="Bira Bifunctional Protein, Domain 2"/>
    <property type="match status" value="1"/>
</dbReference>
<dbReference type="InterPro" id="IPR045864">
    <property type="entry name" value="aa-tRNA-synth_II/BPL/LPL"/>
</dbReference>
<dbReference type="InterPro" id="IPR006575">
    <property type="entry name" value="RWD_dom"/>
</dbReference>
<keyword evidence="5" id="KW-0418">Kinase</keyword>
<feature type="compositionally biased region" description="Acidic residues" evidence="10">
    <location>
        <begin position="323"/>
        <end position="335"/>
    </location>
</feature>
<evidence type="ECO:0000256" key="5">
    <source>
        <dbReference type="ARBA" id="ARBA00022777"/>
    </source>
</evidence>
<dbReference type="PANTHER" id="PTHR11476">
    <property type="entry name" value="HISTIDYL-TRNA SYNTHETASE"/>
    <property type="match status" value="1"/>
</dbReference>
<feature type="region of interest" description="Disordered" evidence="10">
    <location>
        <begin position="307"/>
        <end position="351"/>
    </location>
</feature>